<dbReference type="GO" id="GO:0015833">
    <property type="term" value="P:peptide transport"/>
    <property type="evidence" value="ECO:0007669"/>
    <property type="project" value="TreeGrafter"/>
</dbReference>
<dbReference type="Pfam" id="PF00496">
    <property type="entry name" value="SBP_bac_5"/>
    <property type="match status" value="1"/>
</dbReference>
<comment type="similarity">
    <text evidence="1">Belongs to the bacterial solute-binding protein 5 family.</text>
</comment>
<keyword evidence="3 4" id="KW-0732">Signal</keyword>
<dbReference type="PROSITE" id="PS51257">
    <property type="entry name" value="PROKAR_LIPOPROTEIN"/>
    <property type="match status" value="1"/>
</dbReference>
<evidence type="ECO:0000259" key="5">
    <source>
        <dbReference type="Pfam" id="PF00496"/>
    </source>
</evidence>
<dbReference type="PIRSF" id="PIRSF002741">
    <property type="entry name" value="MppA"/>
    <property type="match status" value="1"/>
</dbReference>
<evidence type="ECO:0000313" key="7">
    <source>
        <dbReference type="Proteomes" id="UP000886741"/>
    </source>
</evidence>
<dbReference type="InterPro" id="IPR030678">
    <property type="entry name" value="Peptide/Ni-bd"/>
</dbReference>
<reference evidence="6" key="1">
    <citation type="submission" date="2020-10" db="EMBL/GenBank/DDBJ databases">
        <authorList>
            <person name="Gilroy R."/>
        </authorList>
    </citation>
    <scope>NUCLEOTIDE SEQUENCE</scope>
    <source>
        <strain evidence="6">ChiBcec16-1751</strain>
    </source>
</reference>
<feature type="domain" description="Solute-binding protein family 5" evidence="5">
    <location>
        <begin position="89"/>
        <end position="420"/>
    </location>
</feature>
<dbReference type="GO" id="GO:0043190">
    <property type="term" value="C:ATP-binding cassette (ABC) transporter complex"/>
    <property type="evidence" value="ECO:0007669"/>
    <property type="project" value="InterPro"/>
</dbReference>
<accession>A0A9D1JTD8</accession>
<keyword evidence="2" id="KW-0813">Transport</keyword>
<evidence type="ECO:0000256" key="1">
    <source>
        <dbReference type="ARBA" id="ARBA00005695"/>
    </source>
</evidence>
<dbReference type="Proteomes" id="UP000886741">
    <property type="component" value="Unassembled WGS sequence"/>
</dbReference>
<sequence length="510" mass="55537">MSRKLRLGALLLTFCLLLGCALPAAEEAEEPAAETVVVETETKEEKPFGLAWEPDETLNPYSCMVLSNRTVLSLLYEPLFTVNSDFTATPYLCESLTSSGDGRTHTLTLRQGVTFFDGTALTAADAAASIRAAQNSDYYGSRLQDILSVQATGDLQLTITTGSACGSLPSLLNVYVVQAATTGDTIPMGTGPYRCDGTQLLQTDWWRETKPPVSEETIGLVTVESAAEIRDSFERGDITLVCADPNAGTQLTYHTDYELWNNNTTVLQYLGFNLSSPVFAYTPVRTAVTHALNRDAIISNTALGFATAATLPASPRWDGYDQKLAAKYGYDEEAFEKILESSEIRDYDEDGVLELYTGSGTQSLKGTLLVCNTSEQRVAAAQMVADTLNSRGFDLTIKSLDYDEYVYALRTGSYDLYYGEVRLRPDFDLSGFFDASGSLSYGGMADGTLATLCDRAVENIGNVYELHSEIMSRGMLCPILCKTYAIYSGRGRVTNLNPCLDGVFTLPYGE</sequence>
<comment type="caution">
    <text evidence="6">The sequence shown here is derived from an EMBL/GenBank/DDBJ whole genome shotgun (WGS) entry which is preliminary data.</text>
</comment>
<evidence type="ECO:0000256" key="4">
    <source>
        <dbReference type="SAM" id="SignalP"/>
    </source>
</evidence>
<gene>
    <name evidence="6" type="ORF">IAA83_08050</name>
</gene>
<evidence type="ECO:0000256" key="2">
    <source>
        <dbReference type="ARBA" id="ARBA00022448"/>
    </source>
</evidence>
<organism evidence="6 7">
    <name type="scientific">Candidatus Avoscillospira avistercoris</name>
    <dbReference type="NCBI Taxonomy" id="2840707"/>
    <lineage>
        <taxon>Bacteria</taxon>
        <taxon>Bacillati</taxon>
        <taxon>Bacillota</taxon>
        <taxon>Clostridia</taxon>
        <taxon>Eubacteriales</taxon>
        <taxon>Oscillospiraceae</taxon>
        <taxon>Oscillospiraceae incertae sedis</taxon>
        <taxon>Candidatus Avoscillospira</taxon>
    </lineage>
</organism>
<dbReference type="PANTHER" id="PTHR30290:SF9">
    <property type="entry name" value="OLIGOPEPTIDE-BINDING PROTEIN APPA"/>
    <property type="match status" value="1"/>
</dbReference>
<reference evidence="6" key="2">
    <citation type="journal article" date="2021" name="PeerJ">
        <title>Extensive microbial diversity within the chicken gut microbiome revealed by metagenomics and culture.</title>
        <authorList>
            <person name="Gilroy R."/>
            <person name="Ravi A."/>
            <person name="Getino M."/>
            <person name="Pursley I."/>
            <person name="Horton D.L."/>
            <person name="Alikhan N.F."/>
            <person name="Baker D."/>
            <person name="Gharbi K."/>
            <person name="Hall N."/>
            <person name="Watson M."/>
            <person name="Adriaenssens E.M."/>
            <person name="Foster-Nyarko E."/>
            <person name="Jarju S."/>
            <person name="Secka A."/>
            <person name="Antonio M."/>
            <person name="Oren A."/>
            <person name="Chaudhuri R.R."/>
            <person name="La Ragione R."/>
            <person name="Hildebrand F."/>
            <person name="Pallen M.J."/>
        </authorList>
    </citation>
    <scope>NUCLEOTIDE SEQUENCE</scope>
    <source>
        <strain evidence="6">ChiBcec16-1751</strain>
    </source>
</reference>
<dbReference type="Gene3D" id="3.40.190.10">
    <property type="entry name" value="Periplasmic binding protein-like II"/>
    <property type="match status" value="1"/>
</dbReference>
<dbReference type="GO" id="GO:1904680">
    <property type="term" value="F:peptide transmembrane transporter activity"/>
    <property type="evidence" value="ECO:0007669"/>
    <property type="project" value="TreeGrafter"/>
</dbReference>
<dbReference type="SUPFAM" id="SSF53850">
    <property type="entry name" value="Periplasmic binding protein-like II"/>
    <property type="match status" value="1"/>
</dbReference>
<feature type="signal peptide" evidence="4">
    <location>
        <begin position="1"/>
        <end position="24"/>
    </location>
</feature>
<dbReference type="InterPro" id="IPR000914">
    <property type="entry name" value="SBP_5_dom"/>
</dbReference>
<dbReference type="Gene3D" id="3.10.105.10">
    <property type="entry name" value="Dipeptide-binding Protein, Domain 3"/>
    <property type="match status" value="1"/>
</dbReference>
<protein>
    <submittedName>
        <fullName evidence="6">ABC transporter substrate-binding protein</fullName>
    </submittedName>
</protein>
<dbReference type="GO" id="GO:0042597">
    <property type="term" value="C:periplasmic space"/>
    <property type="evidence" value="ECO:0007669"/>
    <property type="project" value="UniProtKB-ARBA"/>
</dbReference>
<dbReference type="CDD" id="cd00995">
    <property type="entry name" value="PBP2_NikA_DppA_OppA_like"/>
    <property type="match status" value="1"/>
</dbReference>
<evidence type="ECO:0000313" key="6">
    <source>
        <dbReference type="EMBL" id="HIS65305.1"/>
    </source>
</evidence>
<feature type="chain" id="PRO_5038777953" evidence="4">
    <location>
        <begin position="25"/>
        <end position="510"/>
    </location>
</feature>
<dbReference type="EMBL" id="DVJJ01000118">
    <property type="protein sequence ID" value="HIS65305.1"/>
    <property type="molecule type" value="Genomic_DNA"/>
</dbReference>
<evidence type="ECO:0000256" key="3">
    <source>
        <dbReference type="ARBA" id="ARBA00022729"/>
    </source>
</evidence>
<name>A0A9D1JTD8_9FIRM</name>
<dbReference type="InterPro" id="IPR039424">
    <property type="entry name" value="SBP_5"/>
</dbReference>
<dbReference type="AlphaFoldDB" id="A0A9D1JTD8"/>
<proteinExistence type="inferred from homology"/>
<dbReference type="PANTHER" id="PTHR30290">
    <property type="entry name" value="PERIPLASMIC BINDING COMPONENT OF ABC TRANSPORTER"/>
    <property type="match status" value="1"/>
</dbReference>